<sequence>MIGMMMDIEAVGSDLTSAQQDEVMADLSFFLDEFGSTRAVRVKLQEQQKEIRRLMNLKSGGLREEDMNNEEFAIHSSEHVSGGVNEIMVDLEFFLRTFGSTRAVREKLEDQKREIAYLYDAVQQLLGPVQTWIEGVASSDAAGVGSKVSSPGGSNEGGLKDAGQVMLQRNTGQVDERRAEGGDSGKYGGDVGDIKPGYVDSQKVDIVVNPAHPETINQHRERIDMVDIADQVAMADVVVRNVEIEVTVPSLSDWKSNLTSGGLNEIVRKDDSTTGVGVDLKGIVMKALETEDEETPEDYRIQSSSNMTKVINNVEGGGVVAAYYKLLKNDTEEHAVSNSSHIDTFDDSQYLKQSPKENSSGVINQVDVTSSANIHDHQPTYVKTKYTCRYPNCSKNSQARGLCYKHGGYHLCKGEGCSRRAITKHLCRIHGGGKRCRFDGCRNLTFSGGKGYCCRHARERGIIVSQRCKIEDYPRAHRQDCYGKHNSQAGLAGICVSKCDQPSNPDQCGDSLVGQRISWSQKPSSSPSSRHGIPHETCRAYGCMKWVKRDGDPNEYCIMHREATALLDASGTSFIHPDNQAASKLSQTEDLVSLQQGARVP</sequence>
<organism evidence="2 3">
    <name type="scientific">Phytophthora fragariaefolia</name>
    <dbReference type="NCBI Taxonomy" id="1490495"/>
    <lineage>
        <taxon>Eukaryota</taxon>
        <taxon>Sar</taxon>
        <taxon>Stramenopiles</taxon>
        <taxon>Oomycota</taxon>
        <taxon>Peronosporomycetes</taxon>
        <taxon>Peronosporales</taxon>
        <taxon>Peronosporaceae</taxon>
        <taxon>Phytophthora</taxon>
    </lineage>
</organism>
<protein>
    <submittedName>
        <fullName evidence="2">Unnamed protein product</fullName>
    </submittedName>
</protein>
<dbReference type="Proteomes" id="UP001165121">
    <property type="component" value="Unassembled WGS sequence"/>
</dbReference>
<feature type="compositionally biased region" description="Low complexity" evidence="1">
    <location>
        <begin position="143"/>
        <end position="153"/>
    </location>
</feature>
<dbReference type="OrthoDB" id="128705at2759"/>
<gene>
    <name evidence="2" type="ORF">Pfra01_002082000</name>
</gene>
<keyword evidence="3" id="KW-1185">Reference proteome</keyword>
<feature type="compositionally biased region" description="Basic and acidic residues" evidence="1">
    <location>
        <begin position="174"/>
        <end position="183"/>
    </location>
</feature>
<evidence type="ECO:0000256" key="1">
    <source>
        <dbReference type="SAM" id="MobiDB-lite"/>
    </source>
</evidence>
<evidence type="ECO:0000313" key="2">
    <source>
        <dbReference type="EMBL" id="GMF51484.1"/>
    </source>
</evidence>
<feature type="region of interest" description="Disordered" evidence="1">
    <location>
        <begin position="143"/>
        <end position="192"/>
    </location>
</feature>
<dbReference type="PANTHER" id="PTHR31827">
    <property type="entry name" value="EMB|CAB89363.1"/>
    <property type="match status" value="1"/>
</dbReference>
<comment type="caution">
    <text evidence="2">The sequence shown here is derived from an EMBL/GenBank/DDBJ whole genome shotgun (WGS) entry which is preliminary data.</text>
</comment>
<name>A0A9W6XZZ2_9STRA</name>
<reference evidence="2" key="1">
    <citation type="submission" date="2023-04" db="EMBL/GenBank/DDBJ databases">
        <title>Phytophthora fragariaefolia NBRC 109709.</title>
        <authorList>
            <person name="Ichikawa N."/>
            <person name="Sato H."/>
            <person name="Tonouchi N."/>
        </authorList>
    </citation>
    <scope>NUCLEOTIDE SEQUENCE</scope>
    <source>
        <strain evidence="2">NBRC 109709</strain>
    </source>
</reference>
<dbReference type="EMBL" id="BSXT01002912">
    <property type="protein sequence ID" value="GMF51484.1"/>
    <property type="molecule type" value="Genomic_DNA"/>
</dbReference>
<accession>A0A9W6XZZ2</accession>
<dbReference type="PANTHER" id="PTHR31827:SF1">
    <property type="entry name" value="EMB|CAB89363.1"/>
    <property type="match status" value="1"/>
</dbReference>
<evidence type="ECO:0000313" key="3">
    <source>
        <dbReference type="Proteomes" id="UP001165121"/>
    </source>
</evidence>
<dbReference type="AlphaFoldDB" id="A0A9W6XZZ2"/>
<proteinExistence type="predicted"/>